<dbReference type="AlphaFoldDB" id="C4GDW8"/>
<dbReference type="STRING" id="626523.GCWU000342_02292"/>
<feature type="transmembrane region" description="Helical" evidence="1">
    <location>
        <begin position="50"/>
        <end position="68"/>
    </location>
</feature>
<evidence type="ECO:0000256" key="1">
    <source>
        <dbReference type="SAM" id="Phobius"/>
    </source>
</evidence>
<keyword evidence="1" id="KW-0472">Membrane</keyword>
<dbReference type="Proteomes" id="UP000003494">
    <property type="component" value="Unassembled WGS sequence"/>
</dbReference>
<protein>
    <submittedName>
        <fullName evidence="2">Uncharacterized protein</fullName>
    </submittedName>
</protein>
<keyword evidence="1" id="KW-0812">Transmembrane</keyword>
<reference evidence="2" key="1">
    <citation type="submission" date="2009-04" db="EMBL/GenBank/DDBJ databases">
        <authorList>
            <person name="Weinstock G."/>
            <person name="Sodergren E."/>
            <person name="Clifton S."/>
            <person name="Fulton L."/>
            <person name="Fulton B."/>
            <person name="Courtney L."/>
            <person name="Fronick C."/>
            <person name="Harrison M."/>
            <person name="Strong C."/>
            <person name="Farmer C."/>
            <person name="Delahaunty K."/>
            <person name="Markovic C."/>
            <person name="Hall O."/>
            <person name="Minx P."/>
            <person name="Tomlinson C."/>
            <person name="Mitreva M."/>
            <person name="Nelson J."/>
            <person name="Hou S."/>
            <person name="Wollam A."/>
            <person name="Pepin K.H."/>
            <person name="Johnson M."/>
            <person name="Bhonagiri V."/>
            <person name="Nash W.E."/>
            <person name="Warren W."/>
            <person name="Chinwalla A."/>
            <person name="Mardis E.R."/>
            <person name="Wilson R.K."/>
        </authorList>
    </citation>
    <scope>NUCLEOTIDE SEQUENCE [LARGE SCALE GENOMIC DNA]</scope>
    <source>
        <strain evidence="2">DSM 14600</strain>
    </source>
</reference>
<dbReference type="eggNOG" id="ENOG5034ACP">
    <property type="taxonomic scope" value="Bacteria"/>
</dbReference>
<dbReference type="HOGENOM" id="CLU_2169378_0_0_9"/>
<feature type="transmembrane region" description="Helical" evidence="1">
    <location>
        <begin position="74"/>
        <end position="95"/>
    </location>
</feature>
<feature type="transmembrane region" description="Helical" evidence="1">
    <location>
        <begin position="16"/>
        <end position="38"/>
    </location>
</feature>
<dbReference type="EMBL" id="ACIP02000007">
    <property type="protein sequence ID" value="EEP27597.1"/>
    <property type="molecule type" value="Genomic_DNA"/>
</dbReference>
<sequence>MVTVSMGFLVDSSANHLFVTAFFLAGIGMFQTAVLANGRYNKDYLRYTKSFCMTQAVLFALGSIFALLMSGIPILVIVIGTVMTVMIGIHLMRFYMIQARKNGKQNWHLI</sequence>
<gene>
    <name evidence="2" type="ORF">GCWU000342_02292</name>
</gene>
<accession>C4GDW8</accession>
<evidence type="ECO:0000313" key="3">
    <source>
        <dbReference type="Proteomes" id="UP000003494"/>
    </source>
</evidence>
<evidence type="ECO:0000313" key="2">
    <source>
        <dbReference type="EMBL" id="EEP27597.1"/>
    </source>
</evidence>
<name>C4GDW8_9FIRM</name>
<keyword evidence="1" id="KW-1133">Transmembrane helix</keyword>
<organism evidence="2 3">
    <name type="scientific">Shuttleworthella satelles DSM 14600</name>
    <dbReference type="NCBI Taxonomy" id="626523"/>
    <lineage>
        <taxon>Bacteria</taxon>
        <taxon>Bacillati</taxon>
        <taxon>Bacillota</taxon>
        <taxon>Clostridia</taxon>
        <taxon>Lachnospirales</taxon>
        <taxon>Lachnospiraceae</taxon>
        <taxon>Shuttleworthella</taxon>
    </lineage>
</organism>
<keyword evidence="3" id="KW-1185">Reference proteome</keyword>
<proteinExistence type="predicted"/>
<comment type="caution">
    <text evidence="2">The sequence shown here is derived from an EMBL/GenBank/DDBJ whole genome shotgun (WGS) entry which is preliminary data.</text>
</comment>